<proteinExistence type="predicted"/>
<sequence length="406" mass="42832">MSLRLRLDPVGGIAGDMAAAALLDSFPDAVDAVARGLSALPLPAELSWQHLKVSVAGLQGQRFEVTLAGKHEGAAAHDARHSHRHHADIRAMLTGGALPAPVAAHADAIFDHLARAEAQVHGCAVADVAFHEVGAWDSIVDIVTVAAILAEIGPAQWFCGPVPLGHGTVWTEHGRIPVPAPATALLLQGMLTHDDGIGGERVTPTGAAILRHLAPDQGPMGPARLRHSGTGFGQREVPGHINALRVLVFDGAGPETGPPQEQIARLGFELDDQTPEEIATALDRLRAHPGVQDVVSLPVMGKKGRLAQRIEILAAPEGLPQLLTLCFDETTTLGIRHETLWRSILPRRADRVETAQGTLRVKIADRPGGPTVKAEADDLAALSGDLRDRRAARAQAEAPPQEVKSS</sequence>
<organism evidence="2">
    <name type="scientific">marine sediment metagenome</name>
    <dbReference type="NCBI Taxonomy" id="412755"/>
    <lineage>
        <taxon>unclassified sequences</taxon>
        <taxon>metagenomes</taxon>
        <taxon>ecological metagenomes</taxon>
    </lineage>
</organism>
<evidence type="ECO:0008006" key="3">
    <source>
        <dbReference type="Google" id="ProtNLM"/>
    </source>
</evidence>
<evidence type="ECO:0000313" key="2">
    <source>
        <dbReference type="EMBL" id="KKM86574.1"/>
    </source>
</evidence>
<evidence type="ECO:0000256" key="1">
    <source>
        <dbReference type="ARBA" id="ARBA00022596"/>
    </source>
</evidence>
<name>A0A0F9KW51_9ZZZZ</name>
<protein>
    <recommendedName>
        <fullName evidence="3">LarC family nickel insertion protein</fullName>
    </recommendedName>
</protein>
<accession>A0A0F9KW51</accession>
<dbReference type="EMBL" id="LAZR01007232">
    <property type="protein sequence ID" value="KKM86574.1"/>
    <property type="molecule type" value="Genomic_DNA"/>
</dbReference>
<gene>
    <name evidence="2" type="ORF">LCGC14_1277620</name>
</gene>
<comment type="caution">
    <text evidence="2">The sequence shown here is derived from an EMBL/GenBank/DDBJ whole genome shotgun (WGS) entry which is preliminary data.</text>
</comment>
<dbReference type="PANTHER" id="PTHR36566">
    <property type="entry name" value="NICKEL INSERTION PROTEIN-RELATED"/>
    <property type="match status" value="1"/>
</dbReference>
<dbReference type="Pfam" id="PF01969">
    <property type="entry name" value="Ni_insertion"/>
    <property type="match status" value="1"/>
</dbReference>
<reference evidence="2" key="1">
    <citation type="journal article" date="2015" name="Nature">
        <title>Complex archaea that bridge the gap between prokaryotes and eukaryotes.</title>
        <authorList>
            <person name="Spang A."/>
            <person name="Saw J.H."/>
            <person name="Jorgensen S.L."/>
            <person name="Zaremba-Niedzwiedzka K."/>
            <person name="Martijn J."/>
            <person name="Lind A.E."/>
            <person name="van Eijk R."/>
            <person name="Schleper C."/>
            <person name="Guy L."/>
            <person name="Ettema T.J."/>
        </authorList>
    </citation>
    <scope>NUCLEOTIDE SEQUENCE</scope>
</reference>
<dbReference type="AlphaFoldDB" id="A0A0F9KW51"/>
<dbReference type="InterPro" id="IPR002822">
    <property type="entry name" value="Ni_insertion"/>
</dbReference>
<keyword evidence="1" id="KW-0533">Nickel</keyword>
<dbReference type="Gene3D" id="3.30.70.1380">
    <property type="entry name" value="Transcriptional regulatory protein pf0864 domain like"/>
    <property type="match status" value="1"/>
</dbReference>
<dbReference type="PANTHER" id="PTHR36566:SF1">
    <property type="entry name" value="PYRIDINIUM-3,5-BISTHIOCARBOXYLIC ACID MONONUCLEOTIDE NICKEL INSERTION PROTEIN"/>
    <property type="match status" value="1"/>
</dbReference>